<keyword evidence="1" id="KW-0812">Transmembrane</keyword>
<name>A0A2H0KGC0_9BACT</name>
<evidence type="ECO:0000313" key="3">
    <source>
        <dbReference type="Proteomes" id="UP000231371"/>
    </source>
</evidence>
<accession>A0A2H0KGC0</accession>
<feature type="transmembrane region" description="Helical" evidence="1">
    <location>
        <begin position="21"/>
        <end position="39"/>
    </location>
</feature>
<keyword evidence="1" id="KW-0472">Membrane</keyword>
<dbReference type="Proteomes" id="UP000231371">
    <property type="component" value="Unassembled WGS sequence"/>
</dbReference>
<sequence length="151" mass="16485">MEDDVINTNVSLVEPVKKKKLPLYVFLAVLVVGLGVFTGSKIPKFFNKKETIETGKSGLIPKDEIKKDAEFGVKDPGQADTAIGVVEKGGIDGEGTHKLLREGGPSQNIYMTSSFLDLDSFAGMKIQIWGETMKAQKAGWLMDVLKIKVLE</sequence>
<comment type="caution">
    <text evidence="2">The sequence shown here is derived from an EMBL/GenBank/DDBJ whole genome shotgun (WGS) entry which is preliminary data.</text>
</comment>
<protein>
    <submittedName>
        <fullName evidence="2">Uncharacterized protein</fullName>
    </submittedName>
</protein>
<dbReference type="AlphaFoldDB" id="A0A2H0KGC0"/>
<evidence type="ECO:0000256" key="1">
    <source>
        <dbReference type="SAM" id="Phobius"/>
    </source>
</evidence>
<reference evidence="2 3" key="1">
    <citation type="submission" date="2017-09" db="EMBL/GenBank/DDBJ databases">
        <title>Depth-based differentiation of microbial function through sediment-hosted aquifers and enrichment of novel symbionts in the deep terrestrial subsurface.</title>
        <authorList>
            <person name="Probst A.J."/>
            <person name="Ladd B."/>
            <person name="Jarett J.K."/>
            <person name="Geller-Mcgrath D.E."/>
            <person name="Sieber C.M."/>
            <person name="Emerson J.B."/>
            <person name="Anantharaman K."/>
            <person name="Thomas B.C."/>
            <person name="Malmstrom R."/>
            <person name="Stieglmeier M."/>
            <person name="Klingl A."/>
            <person name="Woyke T."/>
            <person name="Ryan C.M."/>
            <person name="Banfield J.F."/>
        </authorList>
    </citation>
    <scope>NUCLEOTIDE SEQUENCE [LARGE SCALE GENOMIC DNA]</scope>
    <source>
        <strain evidence="2">CG11_big_fil_rev_8_21_14_0_20_40_12</strain>
    </source>
</reference>
<keyword evidence="1" id="KW-1133">Transmembrane helix</keyword>
<organism evidence="2 3">
    <name type="scientific">Candidatus Shapirobacteria bacterium CG11_big_fil_rev_8_21_14_0_20_40_12</name>
    <dbReference type="NCBI Taxonomy" id="1974889"/>
    <lineage>
        <taxon>Bacteria</taxon>
        <taxon>Candidatus Shapironibacteriota</taxon>
    </lineage>
</organism>
<dbReference type="EMBL" id="PCVI01000022">
    <property type="protein sequence ID" value="PIQ70277.1"/>
    <property type="molecule type" value="Genomic_DNA"/>
</dbReference>
<evidence type="ECO:0000313" key="2">
    <source>
        <dbReference type="EMBL" id="PIQ70277.1"/>
    </source>
</evidence>
<proteinExistence type="predicted"/>
<gene>
    <name evidence="2" type="ORF">COV89_01320</name>
</gene>